<comment type="subunit">
    <text evidence="5">Homodimer.</text>
</comment>
<dbReference type="AlphaFoldDB" id="A0A9D2JAS3"/>
<comment type="caution">
    <text evidence="6">The sequence shown here is derived from an EMBL/GenBank/DDBJ whole genome shotgun (WGS) entry which is preliminary data.</text>
</comment>
<sequence length="247" mass="26027">MLNLNPDTPRIIVPLFAHALDELEVQAKAAQAAPEADLVELRLDPLREGDWLSALALVRSVVQKPLIVTIRTAREGGEAALGPTDYRDAGLALLQQGGVDALDIEWRIDASVVRALRDAAKRTGAAALFSEHHFDGTPDRHAMVEALHGMLDAGADIAKLAVMPHNRTDAAALLLATAEVHDQRPEAVLITMSMGRDGAATRYCGGAFGSAATFGTLSAASAPGQPPAANLRAKLLTAGDLLSLQRK</sequence>
<reference evidence="6" key="2">
    <citation type="submission" date="2021-04" db="EMBL/GenBank/DDBJ databases">
        <authorList>
            <person name="Gilroy R."/>
        </authorList>
    </citation>
    <scope>NUCLEOTIDE SEQUENCE</scope>
    <source>
        <strain evidence="6">ChiSxjej1B13-11774</strain>
    </source>
</reference>
<dbReference type="PANTHER" id="PTHR43699:SF1">
    <property type="entry name" value="3-DEHYDROQUINATE DEHYDRATASE"/>
    <property type="match status" value="1"/>
</dbReference>
<dbReference type="SUPFAM" id="SSF51569">
    <property type="entry name" value="Aldolase"/>
    <property type="match status" value="1"/>
</dbReference>
<evidence type="ECO:0000256" key="5">
    <source>
        <dbReference type="HAMAP-Rule" id="MF_00214"/>
    </source>
</evidence>
<dbReference type="PANTHER" id="PTHR43699">
    <property type="entry name" value="3-DEHYDROQUINATE DEHYDRATASE"/>
    <property type="match status" value="1"/>
</dbReference>
<protein>
    <recommendedName>
        <fullName evidence="5">3-dehydroquinate dehydratase</fullName>
        <shortName evidence="5">3-dehydroquinase</shortName>
        <ecNumber evidence="5">4.2.1.10</ecNumber>
    </recommendedName>
    <alternativeName>
        <fullName evidence="5">Type I DHQase</fullName>
    </alternativeName>
    <alternativeName>
        <fullName evidence="5">Type I dehydroquinase</fullName>
        <shortName evidence="5">DHQ1</shortName>
    </alternativeName>
</protein>
<evidence type="ECO:0000256" key="3">
    <source>
        <dbReference type="ARBA" id="ARBA00023239"/>
    </source>
</evidence>
<feature type="binding site" evidence="5">
    <location>
        <position position="71"/>
    </location>
    <ligand>
        <name>3-dehydroquinate</name>
        <dbReference type="ChEBI" id="CHEBI:32364"/>
    </ligand>
</feature>
<comment type="function">
    <text evidence="5">Involved in the third step of the chorismate pathway, which leads to the biosynthesis of aromatic amino acids. Catalyzes the cis-dehydration of 3-dehydroquinate (DHQ) and introduces the first double bond of the aromatic ring to yield 3-dehydroshikimate.</text>
</comment>
<dbReference type="EMBL" id="DXBP01000058">
    <property type="protein sequence ID" value="HIZ42803.1"/>
    <property type="molecule type" value="Genomic_DNA"/>
</dbReference>
<evidence type="ECO:0000313" key="7">
    <source>
        <dbReference type="Proteomes" id="UP000824048"/>
    </source>
</evidence>
<evidence type="ECO:0000256" key="1">
    <source>
        <dbReference type="ARBA" id="ARBA00001864"/>
    </source>
</evidence>
<dbReference type="InterPro" id="IPR013785">
    <property type="entry name" value="Aldolase_TIM"/>
</dbReference>
<dbReference type="FunFam" id="3.20.20.70:FF:000047">
    <property type="entry name" value="3-dehydroquinate dehydratase"/>
    <property type="match status" value="1"/>
</dbReference>
<dbReference type="InterPro" id="IPR001381">
    <property type="entry name" value="DHquinase_I"/>
</dbReference>
<name>A0A9D2JAS3_9FIRM</name>
<dbReference type="GO" id="GO:0046279">
    <property type="term" value="P:3,4-dihydroxybenzoate biosynthetic process"/>
    <property type="evidence" value="ECO:0007669"/>
    <property type="project" value="TreeGrafter"/>
</dbReference>
<dbReference type="Pfam" id="PF01487">
    <property type="entry name" value="DHquinase_I"/>
    <property type="match status" value="1"/>
</dbReference>
<dbReference type="GO" id="GO:0003855">
    <property type="term" value="F:3-dehydroquinate dehydratase activity"/>
    <property type="evidence" value="ECO:0007669"/>
    <property type="project" value="UniProtKB-UniRule"/>
</dbReference>
<gene>
    <name evidence="5 6" type="primary">aroD</name>
    <name evidence="6" type="ORF">H9811_09600</name>
</gene>
<dbReference type="HAMAP" id="MF_00214">
    <property type="entry name" value="AroD"/>
    <property type="match status" value="1"/>
</dbReference>
<dbReference type="GO" id="GO:0009423">
    <property type="term" value="P:chorismate biosynthetic process"/>
    <property type="evidence" value="ECO:0007669"/>
    <property type="project" value="UniProtKB-UniRule"/>
</dbReference>
<keyword evidence="5" id="KW-0028">Amino-acid biosynthesis</keyword>
<comment type="caution">
    <text evidence="5">Lacks conserved residue(s) required for the propagation of feature annotation.</text>
</comment>
<feature type="active site" description="Proton donor/acceptor" evidence="5">
    <location>
        <position position="132"/>
    </location>
</feature>
<evidence type="ECO:0000256" key="2">
    <source>
        <dbReference type="ARBA" id="ARBA00023141"/>
    </source>
</evidence>
<keyword evidence="2 5" id="KW-0057">Aromatic amino acid biosynthesis</keyword>
<feature type="binding site" evidence="5">
    <location>
        <position position="202"/>
    </location>
    <ligand>
        <name>3-dehydroquinate</name>
        <dbReference type="ChEBI" id="CHEBI:32364"/>
    </ligand>
</feature>
<comment type="catalytic activity">
    <reaction evidence="1 5">
        <text>3-dehydroquinate = 3-dehydroshikimate + H2O</text>
        <dbReference type="Rhea" id="RHEA:21096"/>
        <dbReference type="ChEBI" id="CHEBI:15377"/>
        <dbReference type="ChEBI" id="CHEBI:16630"/>
        <dbReference type="ChEBI" id="CHEBI:32364"/>
        <dbReference type="EC" id="4.2.1.10"/>
    </reaction>
</comment>
<dbReference type="Gene3D" id="3.20.20.70">
    <property type="entry name" value="Aldolase class I"/>
    <property type="match status" value="1"/>
</dbReference>
<feature type="binding site" evidence="5">
    <location>
        <begin position="40"/>
        <end position="42"/>
    </location>
    <ligand>
        <name>3-dehydroquinate</name>
        <dbReference type="ChEBI" id="CHEBI:32364"/>
    </ligand>
</feature>
<evidence type="ECO:0000313" key="6">
    <source>
        <dbReference type="EMBL" id="HIZ42803.1"/>
    </source>
</evidence>
<dbReference type="InterPro" id="IPR050146">
    <property type="entry name" value="Type-I_3-dehydroquinase"/>
</dbReference>
<keyword evidence="3 5" id="KW-0456">Lyase</keyword>
<accession>A0A9D2JAS3</accession>
<evidence type="ECO:0000256" key="4">
    <source>
        <dbReference type="ARBA" id="ARBA00023270"/>
    </source>
</evidence>
<comment type="pathway">
    <text evidence="5">Metabolic intermediate biosynthesis; chorismate biosynthesis; chorismate from D-erythrose 4-phosphate and phosphoenolpyruvate: step 3/7.</text>
</comment>
<organism evidence="6 7">
    <name type="scientific">Candidatus Gemmiger excrementigallinarum</name>
    <dbReference type="NCBI Taxonomy" id="2838609"/>
    <lineage>
        <taxon>Bacteria</taxon>
        <taxon>Bacillati</taxon>
        <taxon>Bacillota</taxon>
        <taxon>Clostridia</taxon>
        <taxon>Eubacteriales</taxon>
        <taxon>Gemmiger</taxon>
    </lineage>
</organism>
<feature type="binding site" evidence="5">
    <location>
        <position position="221"/>
    </location>
    <ligand>
        <name>3-dehydroquinate</name>
        <dbReference type="ChEBI" id="CHEBI:32364"/>
    </ligand>
</feature>
<dbReference type="CDD" id="cd00502">
    <property type="entry name" value="DHQase_I"/>
    <property type="match status" value="1"/>
</dbReference>
<comment type="similarity">
    <text evidence="5">Belongs to the type-I 3-dehydroquinase family.</text>
</comment>
<reference evidence="6" key="1">
    <citation type="journal article" date="2021" name="PeerJ">
        <title>Extensive microbial diversity within the chicken gut microbiome revealed by metagenomics and culture.</title>
        <authorList>
            <person name="Gilroy R."/>
            <person name="Ravi A."/>
            <person name="Getino M."/>
            <person name="Pursley I."/>
            <person name="Horton D.L."/>
            <person name="Alikhan N.F."/>
            <person name="Baker D."/>
            <person name="Gharbi K."/>
            <person name="Hall N."/>
            <person name="Watson M."/>
            <person name="Adriaenssens E.M."/>
            <person name="Foster-Nyarko E."/>
            <person name="Jarju S."/>
            <person name="Secka A."/>
            <person name="Antonio M."/>
            <person name="Oren A."/>
            <person name="Chaudhuri R.R."/>
            <person name="La Ragione R."/>
            <person name="Hildebrand F."/>
            <person name="Pallen M.J."/>
        </authorList>
    </citation>
    <scope>NUCLEOTIDE SEQUENCE</scope>
    <source>
        <strain evidence="6">ChiSxjej1B13-11774</strain>
    </source>
</reference>
<feature type="active site" description="Schiff-base intermediate with substrate" evidence="5">
    <location>
        <position position="159"/>
    </location>
</feature>
<dbReference type="GO" id="GO:0009073">
    <property type="term" value="P:aromatic amino acid family biosynthetic process"/>
    <property type="evidence" value="ECO:0007669"/>
    <property type="project" value="UniProtKB-KW"/>
</dbReference>
<dbReference type="GO" id="GO:0008652">
    <property type="term" value="P:amino acid biosynthetic process"/>
    <property type="evidence" value="ECO:0007669"/>
    <property type="project" value="UniProtKB-KW"/>
</dbReference>
<feature type="binding site" evidence="5">
    <location>
        <position position="225"/>
    </location>
    <ligand>
        <name>3-dehydroquinate</name>
        <dbReference type="ChEBI" id="CHEBI:32364"/>
    </ligand>
</feature>
<dbReference type="NCBIfam" id="TIGR01093">
    <property type="entry name" value="aroD"/>
    <property type="match status" value="1"/>
</dbReference>
<keyword evidence="4 5" id="KW-0704">Schiff base</keyword>
<dbReference type="EC" id="4.2.1.10" evidence="5"/>
<proteinExistence type="inferred from homology"/>
<dbReference type="Proteomes" id="UP000824048">
    <property type="component" value="Unassembled WGS sequence"/>
</dbReference>